<evidence type="ECO:0000259" key="2">
    <source>
        <dbReference type="Pfam" id="PF07331"/>
    </source>
</evidence>
<evidence type="ECO:0000313" key="3">
    <source>
        <dbReference type="EMBL" id="ARP83324.1"/>
    </source>
</evidence>
<dbReference type="OrthoDB" id="7029611at2"/>
<proteinExistence type="predicted"/>
<name>A0A1W6YQN2_9BORD</name>
<keyword evidence="4" id="KW-1185">Reference proteome</keyword>
<gene>
    <name evidence="3" type="ORF">CAL12_22565</name>
</gene>
<protein>
    <submittedName>
        <fullName evidence="3">Tricarboxylate transporter</fullName>
    </submittedName>
</protein>
<dbReference type="Proteomes" id="UP000194151">
    <property type="component" value="Chromosome"/>
</dbReference>
<evidence type="ECO:0000313" key="4">
    <source>
        <dbReference type="Proteomes" id="UP000194151"/>
    </source>
</evidence>
<dbReference type="RefSeq" id="WP_086066660.1">
    <property type="nucleotide sequence ID" value="NZ_CP021108.1"/>
</dbReference>
<accession>A0A1W6YQN2</accession>
<feature type="transmembrane region" description="Helical" evidence="1">
    <location>
        <begin position="9"/>
        <end position="29"/>
    </location>
</feature>
<sequence length="154" mass="17008">MQLRNRQDFWSGIMFIVLGLGFATQATSYQMGTAARMGPGYFPFWLGVVLALLGAIVLIGSLSKKATETHVDKFEWRIAFLVLGSVVLYGVVLRFLGVYISVFLLVVVSSLASHEFNWKVAVANGIFLVVFVWLAFIKGLGLIFPLWPSFIGAN</sequence>
<dbReference type="KEGG" id="bgv:CAL12_22565"/>
<dbReference type="Pfam" id="PF07331">
    <property type="entry name" value="TctB"/>
    <property type="match status" value="1"/>
</dbReference>
<feature type="transmembrane region" description="Helical" evidence="1">
    <location>
        <begin position="74"/>
        <end position="92"/>
    </location>
</feature>
<organism evidence="3 4">
    <name type="scientific">Bordetella genomosp. 8</name>
    <dbReference type="NCBI Taxonomy" id="1416806"/>
    <lineage>
        <taxon>Bacteria</taxon>
        <taxon>Pseudomonadati</taxon>
        <taxon>Pseudomonadota</taxon>
        <taxon>Betaproteobacteria</taxon>
        <taxon>Burkholderiales</taxon>
        <taxon>Alcaligenaceae</taxon>
        <taxon>Bordetella</taxon>
    </lineage>
</organism>
<feature type="transmembrane region" description="Helical" evidence="1">
    <location>
        <begin position="126"/>
        <end position="147"/>
    </location>
</feature>
<dbReference type="EMBL" id="CP021108">
    <property type="protein sequence ID" value="ARP83324.1"/>
    <property type="molecule type" value="Genomic_DNA"/>
</dbReference>
<dbReference type="STRING" id="1416806.CAL12_22565"/>
<keyword evidence="1" id="KW-1133">Transmembrane helix</keyword>
<keyword evidence="1" id="KW-0812">Transmembrane</keyword>
<feature type="transmembrane region" description="Helical" evidence="1">
    <location>
        <begin position="41"/>
        <end position="62"/>
    </location>
</feature>
<evidence type="ECO:0000256" key="1">
    <source>
        <dbReference type="SAM" id="Phobius"/>
    </source>
</evidence>
<dbReference type="AlphaFoldDB" id="A0A1W6YQN2"/>
<keyword evidence="1" id="KW-0472">Membrane</keyword>
<dbReference type="InterPro" id="IPR009936">
    <property type="entry name" value="DUF1468"/>
</dbReference>
<feature type="domain" description="DUF1468" evidence="2">
    <location>
        <begin position="10"/>
        <end position="145"/>
    </location>
</feature>
<reference evidence="3 4" key="1">
    <citation type="submission" date="2017-05" db="EMBL/GenBank/DDBJ databases">
        <title>Complete and WGS of Bordetella genogroups.</title>
        <authorList>
            <person name="Spilker T."/>
            <person name="LiPuma J."/>
        </authorList>
    </citation>
    <scope>NUCLEOTIDE SEQUENCE [LARGE SCALE GENOMIC DNA]</scope>
    <source>
        <strain evidence="3 4">AU19157</strain>
    </source>
</reference>